<name>A0A0E9QB92_ANGAN</name>
<evidence type="ECO:0000313" key="2">
    <source>
        <dbReference type="EMBL" id="JAH14156.1"/>
    </source>
</evidence>
<keyword evidence="1" id="KW-0472">Membrane</keyword>
<reference evidence="2" key="2">
    <citation type="journal article" date="2015" name="Fish Shellfish Immunol.">
        <title>Early steps in the European eel (Anguilla anguilla)-Vibrio vulnificus interaction in the gills: Role of the RtxA13 toxin.</title>
        <authorList>
            <person name="Callol A."/>
            <person name="Pajuelo D."/>
            <person name="Ebbesson L."/>
            <person name="Teles M."/>
            <person name="MacKenzie S."/>
            <person name="Amaro C."/>
        </authorList>
    </citation>
    <scope>NUCLEOTIDE SEQUENCE</scope>
</reference>
<accession>A0A0E9QB92</accession>
<keyword evidence="1" id="KW-1133">Transmembrane helix</keyword>
<dbReference type="EMBL" id="GBXM01094421">
    <property type="protein sequence ID" value="JAH14156.1"/>
    <property type="molecule type" value="Transcribed_RNA"/>
</dbReference>
<dbReference type="AlphaFoldDB" id="A0A0E9QB92"/>
<dbReference type="EMBL" id="GBXM01100072">
    <property type="protein sequence ID" value="JAH08505.1"/>
    <property type="molecule type" value="Transcribed_RNA"/>
</dbReference>
<protein>
    <submittedName>
        <fullName evidence="2">Uncharacterized protein</fullName>
    </submittedName>
</protein>
<proteinExistence type="predicted"/>
<evidence type="ECO:0000256" key="1">
    <source>
        <dbReference type="SAM" id="Phobius"/>
    </source>
</evidence>
<sequence length="53" mass="5622">MVASTSFSFPVINTVFISIVVHGVLGLSFERSGPIRFTLQICLELVGLVGVGL</sequence>
<feature type="transmembrane region" description="Helical" evidence="1">
    <location>
        <begin position="6"/>
        <end position="29"/>
    </location>
</feature>
<keyword evidence="1" id="KW-0812">Transmembrane</keyword>
<reference evidence="2" key="1">
    <citation type="submission" date="2014-11" db="EMBL/GenBank/DDBJ databases">
        <authorList>
            <person name="Amaro Gonzalez C."/>
        </authorList>
    </citation>
    <scope>NUCLEOTIDE SEQUENCE</scope>
</reference>
<organism evidence="2">
    <name type="scientific">Anguilla anguilla</name>
    <name type="common">European freshwater eel</name>
    <name type="synonym">Muraena anguilla</name>
    <dbReference type="NCBI Taxonomy" id="7936"/>
    <lineage>
        <taxon>Eukaryota</taxon>
        <taxon>Metazoa</taxon>
        <taxon>Chordata</taxon>
        <taxon>Craniata</taxon>
        <taxon>Vertebrata</taxon>
        <taxon>Euteleostomi</taxon>
        <taxon>Actinopterygii</taxon>
        <taxon>Neopterygii</taxon>
        <taxon>Teleostei</taxon>
        <taxon>Anguilliformes</taxon>
        <taxon>Anguillidae</taxon>
        <taxon>Anguilla</taxon>
    </lineage>
</organism>